<evidence type="ECO:0000313" key="7">
    <source>
        <dbReference type="EMBL" id="OAR05730.1"/>
    </source>
</evidence>
<accession>A0A179IUX9</accession>
<feature type="region of interest" description="Disordered" evidence="5">
    <location>
        <begin position="1"/>
        <end position="37"/>
    </location>
</feature>
<dbReference type="OrthoDB" id="4870585at2759"/>
<dbReference type="SUPFAM" id="SSF57850">
    <property type="entry name" value="RING/U-box"/>
    <property type="match status" value="1"/>
</dbReference>
<proteinExistence type="predicted"/>
<dbReference type="Pfam" id="PF01485">
    <property type="entry name" value="IBR"/>
    <property type="match status" value="1"/>
</dbReference>
<comment type="caution">
    <text evidence="7">The sequence shown here is derived from an EMBL/GenBank/DDBJ whole genome shotgun (WGS) entry which is preliminary data.</text>
</comment>
<evidence type="ECO:0000256" key="4">
    <source>
        <dbReference type="ARBA" id="ARBA00022833"/>
    </source>
</evidence>
<keyword evidence="8" id="KW-1185">Reference proteome</keyword>
<evidence type="ECO:0000256" key="5">
    <source>
        <dbReference type="SAM" id="MobiDB-lite"/>
    </source>
</evidence>
<dbReference type="Proteomes" id="UP000243081">
    <property type="component" value="Unassembled WGS sequence"/>
</dbReference>
<keyword evidence="2" id="KW-0863">Zinc-finger</keyword>
<keyword evidence="1" id="KW-0479">Metal-binding</keyword>
<feature type="region of interest" description="Disordered" evidence="5">
    <location>
        <begin position="54"/>
        <end position="104"/>
    </location>
</feature>
<evidence type="ECO:0000256" key="1">
    <source>
        <dbReference type="ARBA" id="ARBA00022723"/>
    </source>
</evidence>
<keyword evidence="4" id="KW-0862">Zinc</keyword>
<reference evidence="7 8" key="1">
    <citation type="submission" date="2016-03" db="EMBL/GenBank/DDBJ databases">
        <title>Fine-scale spatial genetic structure of a fungal parasite of coffee scale insects.</title>
        <authorList>
            <person name="Jackson D."/>
            <person name="Zemenick K.A."/>
            <person name="Malloure B."/>
            <person name="Quandt C.A."/>
            <person name="James T.Y."/>
        </authorList>
    </citation>
    <scope>NUCLEOTIDE SEQUENCE [LARGE SCALE GENOMIC DNA]</scope>
    <source>
        <strain evidence="7 8">UM487</strain>
    </source>
</reference>
<evidence type="ECO:0000313" key="8">
    <source>
        <dbReference type="Proteomes" id="UP000243081"/>
    </source>
</evidence>
<dbReference type="GO" id="GO:0008270">
    <property type="term" value="F:zinc ion binding"/>
    <property type="evidence" value="ECO:0007669"/>
    <property type="project" value="UniProtKB-KW"/>
</dbReference>
<keyword evidence="3" id="KW-0833">Ubl conjugation pathway</keyword>
<evidence type="ECO:0000256" key="2">
    <source>
        <dbReference type="ARBA" id="ARBA00022771"/>
    </source>
</evidence>
<dbReference type="AlphaFoldDB" id="A0A179IUX9"/>
<name>A0A179IUX9_CORDF</name>
<organism evidence="7 8">
    <name type="scientific">Cordyceps confragosa</name>
    <name type="common">Lecanicillium lecanii</name>
    <dbReference type="NCBI Taxonomy" id="2714763"/>
    <lineage>
        <taxon>Eukaryota</taxon>
        <taxon>Fungi</taxon>
        <taxon>Dikarya</taxon>
        <taxon>Ascomycota</taxon>
        <taxon>Pezizomycotina</taxon>
        <taxon>Sordariomycetes</taxon>
        <taxon>Hypocreomycetidae</taxon>
        <taxon>Hypocreales</taxon>
        <taxon>Cordycipitaceae</taxon>
        <taxon>Akanthomyces</taxon>
    </lineage>
</organism>
<evidence type="ECO:0000259" key="6">
    <source>
        <dbReference type="Pfam" id="PF01485"/>
    </source>
</evidence>
<gene>
    <name evidence="7" type="ORF">LLEC1_03456</name>
</gene>
<feature type="domain" description="IBR" evidence="6">
    <location>
        <begin position="200"/>
        <end position="253"/>
    </location>
</feature>
<dbReference type="EMBL" id="LUKN01000132">
    <property type="protein sequence ID" value="OAR05730.1"/>
    <property type="molecule type" value="Genomic_DNA"/>
</dbReference>
<evidence type="ECO:0000256" key="3">
    <source>
        <dbReference type="ARBA" id="ARBA00022786"/>
    </source>
</evidence>
<sequence length="276" mass="29825">MDSSGDASQRLALELHIHDAEGPSRPTTNRRSRKRKASDFDVAVGAYQEHLSTEIQSVGGRLPAPPADALPSRPRKRHATEQRKVPTPATRVNPPRRAKASVSQTAAPVQTAIVHEASLAEGLANSNNALRCVVCYEVLNEDLSIRAPCNDLYCGICLVGGFTAALAQGGSFPFSCCSTPIPLTDALRVLPDELVFQYKRKQLELNTPNPLYCHNGACAVFIPPSEFVEDRAPCPSCREQTCILCRDAAHDGVCADDPARAELLDMACAEGWKAYS</sequence>
<dbReference type="InterPro" id="IPR002867">
    <property type="entry name" value="IBR_dom"/>
</dbReference>
<feature type="compositionally biased region" description="Basic and acidic residues" evidence="5">
    <location>
        <begin position="13"/>
        <end position="22"/>
    </location>
</feature>
<protein>
    <recommendedName>
        <fullName evidence="6">IBR domain-containing protein</fullName>
    </recommendedName>
</protein>
<dbReference type="CDD" id="cd20335">
    <property type="entry name" value="BRcat_RBR"/>
    <property type="match status" value="1"/>
</dbReference>